<feature type="domain" description="Phage capsid-like C-terminal" evidence="7">
    <location>
        <begin position="547"/>
        <end position="831"/>
    </location>
</feature>
<feature type="region of interest" description="Disordered" evidence="5">
    <location>
        <begin position="272"/>
        <end position="355"/>
    </location>
</feature>
<comment type="caution">
    <text evidence="8">The sequence shown here is derived from an EMBL/GenBank/DDBJ whole genome shotgun (WGS) entry which is preliminary data.</text>
</comment>
<feature type="domain" description="Prohead serine protease" evidence="6">
    <location>
        <begin position="19"/>
        <end position="181"/>
    </location>
</feature>
<dbReference type="SUPFAM" id="SSF56563">
    <property type="entry name" value="Major capsid protein gp5"/>
    <property type="match status" value="1"/>
</dbReference>
<dbReference type="Proteomes" id="UP001551176">
    <property type="component" value="Unassembled WGS sequence"/>
</dbReference>
<evidence type="ECO:0000256" key="4">
    <source>
        <dbReference type="ARBA" id="ARBA00022801"/>
    </source>
</evidence>
<keyword evidence="2" id="KW-1188">Viral release from host cell</keyword>
<comment type="subcellular location">
    <subcellularLocation>
        <location evidence="1">Virion</location>
    </subcellularLocation>
</comment>
<evidence type="ECO:0000259" key="7">
    <source>
        <dbReference type="Pfam" id="PF05065"/>
    </source>
</evidence>
<dbReference type="RefSeq" id="WP_359358699.1">
    <property type="nucleotide sequence ID" value="NZ_JBEYXV010000034.1"/>
</dbReference>
<feature type="compositionally biased region" description="Low complexity" evidence="5">
    <location>
        <begin position="283"/>
        <end position="310"/>
    </location>
</feature>
<keyword evidence="3" id="KW-0645">Protease</keyword>
<evidence type="ECO:0000256" key="1">
    <source>
        <dbReference type="ARBA" id="ARBA00004328"/>
    </source>
</evidence>
<evidence type="ECO:0000259" key="6">
    <source>
        <dbReference type="Pfam" id="PF04586"/>
    </source>
</evidence>
<evidence type="ECO:0000313" key="8">
    <source>
        <dbReference type="EMBL" id="MEU6826930.1"/>
    </source>
</evidence>
<dbReference type="Pfam" id="PF05065">
    <property type="entry name" value="Phage_capsid"/>
    <property type="match status" value="1"/>
</dbReference>
<reference evidence="8 9" key="1">
    <citation type="submission" date="2024-06" db="EMBL/GenBank/DDBJ databases">
        <title>The Natural Products Discovery Center: Release of the First 8490 Sequenced Strains for Exploring Actinobacteria Biosynthetic Diversity.</title>
        <authorList>
            <person name="Kalkreuter E."/>
            <person name="Kautsar S.A."/>
            <person name="Yang D."/>
            <person name="Bader C.D."/>
            <person name="Teijaro C.N."/>
            <person name="Fluegel L."/>
            <person name="Davis C.M."/>
            <person name="Simpson J.R."/>
            <person name="Lauterbach L."/>
            <person name="Steele A.D."/>
            <person name="Gui C."/>
            <person name="Meng S."/>
            <person name="Li G."/>
            <person name="Viehrig K."/>
            <person name="Ye F."/>
            <person name="Su P."/>
            <person name="Kiefer A.F."/>
            <person name="Nichols A."/>
            <person name="Cepeda A.J."/>
            <person name="Yan W."/>
            <person name="Fan B."/>
            <person name="Jiang Y."/>
            <person name="Adhikari A."/>
            <person name="Zheng C.-J."/>
            <person name="Schuster L."/>
            <person name="Cowan T.M."/>
            <person name="Smanski M.J."/>
            <person name="Chevrette M.G."/>
            <person name="De Carvalho L.P.S."/>
            <person name="Shen B."/>
        </authorList>
    </citation>
    <scope>NUCLEOTIDE SEQUENCE [LARGE SCALE GENOMIC DNA]</scope>
    <source>
        <strain evidence="8 9">NPDC046838</strain>
    </source>
</reference>
<evidence type="ECO:0000256" key="5">
    <source>
        <dbReference type="SAM" id="MobiDB-lite"/>
    </source>
</evidence>
<keyword evidence="9" id="KW-1185">Reference proteome</keyword>
<evidence type="ECO:0000256" key="2">
    <source>
        <dbReference type="ARBA" id="ARBA00022612"/>
    </source>
</evidence>
<dbReference type="InterPro" id="IPR054612">
    <property type="entry name" value="Phage_capsid-like_C"/>
</dbReference>
<name>A0ABV3C1P6_9ACTN</name>
<evidence type="ECO:0000256" key="3">
    <source>
        <dbReference type="ARBA" id="ARBA00022670"/>
    </source>
</evidence>
<protein>
    <submittedName>
        <fullName evidence="8">Phage major capsid protein</fullName>
    </submittedName>
</protein>
<proteinExistence type="predicted"/>
<feature type="compositionally biased region" description="Basic and acidic residues" evidence="5">
    <location>
        <begin position="335"/>
        <end position="355"/>
    </location>
</feature>
<dbReference type="NCBIfam" id="TIGR01554">
    <property type="entry name" value="major_cap_HK97"/>
    <property type="match status" value="1"/>
</dbReference>
<organism evidence="8 9">
    <name type="scientific">Streptomyces atriruber</name>
    <dbReference type="NCBI Taxonomy" id="545121"/>
    <lineage>
        <taxon>Bacteria</taxon>
        <taxon>Bacillati</taxon>
        <taxon>Actinomycetota</taxon>
        <taxon>Actinomycetes</taxon>
        <taxon>Kitasatosporales</taxon>
        <taxon>Streptomycetaceae</taxon>
        <taxon>Streptomyces</taxon>
    </lineage>
</organism>
<dbReference type="Pfam" id="PF04586">
    <property type="entry name" value="Peptidase_S78"/>
    <property type="match status" value="1"/>
</dbReference>
<gene>
    <name evidence="8" type="ORF">ABZ921_40525</name>
</gene>
<dbReference type="InterPro" id="IPR024455">
    <property type="entry name" value="Phage_capsid"/>
</dbReference>
<accession>A0ABV3C1P6</accession>
<keyword evidence="4" id="KW-0378">Hydrolase</keyword>
<dbReference type="InterPro" id="IPR054613">
    <property type="entry name" value="Peptidase_S78_dom"/>
</dbReference>
<sequence length="837" mass="88670">MTDGAHLYSRVFALDDIQIRAGGDGRTVTAYAAVFDSPAHIVDQDGEYDEQIGRSAFDKTIQERAGKIGVFYNHARTLHGTPSERGSVPIGTPLEVKPDGRGLLTVTRYNKTALADDVLESIRNGDITGQSFTGRFIKSDPRGPYLPNRSTGQRTLVTRQEIALIEYGPTPIPAYSDAAIVGVRAADTGRGNITTPNAADLDAAARHYASAQGWAMDDGSYPIRPLDNHGRADLEAAIHAVGRGDGSHDAIRAHIAKRATALELADLIPASWPDTSGSGGQGSSTASNSSTSGRTEAPAGTPAAPGTGAAPTPPPATGAAPEPHTHSATTTNRSTRQDTEMPDERMTVEERTARQSEIRARLAEIDNEHSGATLPEDVQTEWDTISDEYASHDRAIEAANARAEQLRALASQPGATERVDLTAGTRSTGSRQSPAFHRRPENIYDLAEVRQQARSIDELPALYRDRAMRAIEVSAYPGAEDREAAQSRAAHLLDTVDDEDGTLARRMLTTGSPLYSRAFGKLVMKLNANALSAEESRALSLGVDASGGYAVPFQLDPTVILTSDGAINPLRQIARVEQITGKVWEGVTSAGVTVTRGAEGDEAADNSPTLAQPSVGTERVQGFVPFTVELQRSWAALSSEMTALLQDAKDIEEASSFVLGDGTGTNAGGVIGTLPSGSKVGQIGSAGVLTVPDDVFNIEQSLGARFRPKASWLANKAIYNKIRSAAQSKAGLAGDIWARLGGGMPPELAGYPAYEATAMDGTIESSGAGANLVLLFGDFKKAFLIVDRIGMSIELVPHLFGPNRRPTGQRGIYAIWSNNSKILVPNALRCLNVVSPT</sequence>
<evidence type="ECO:0000313" key="9">
    <source>
        <dbReference type="Proteomes" id="UP001551176"/>
    </source>
</evidence>
<dbReference type="EMBL" id="JBEYXV010000034">
    <property type="protein sequence ID" value="MEU6826930.1"/>
    <property type="molecule type" value="Genomic_DNA"/>
</dbReference>